<protein>
    <recommendedName>
        <fullName evidence="4">Methyltransferase type 11 domain-containing protein</fullName>
    </recommendedName>
</protein>
<dbReference type="GO" id="GO:0005783">
    <property type="term" value="C:endoplasmic reticulum"/>
    <property type="evidence" value="ECO:0007669"/>
    <property type="project" value="TreeGrafter"/>
</dbReference>
<comment type="caution">
    <text evidence="5">The sequence shown here is derived from an EMBL/GenBank/DDBJ whole genome shotgun (WGS) entry which is preliminary data.</text>
</comment>
<evidence type="ECO:0000256" key="3">
    <source>
        <dbReference type="SAM" id="Phobius"/>
    </source>
</evidence>
<organism evidence="5 6">
    <name type="scientific">Xylaria arbuscula</name>
    <dbReference type="NCBI Taxonomy" id="114810"/>
    <lineage>
        <taxon>Eukaryota</taxon>
        <taxon>Fungi</taxon>
        <taxon>Dikarya</taxon>
        <taxon>Ascomycota</taxon>
        <taxon>Pezizomycotina</taxon>
        <taxon>Sordariomycetes</taxon>
        <taxon>Xylariomycetidae</taxon>
        <taxon>Xylariales</taxon>
        <taxon>Xylariaceae</taxon>
        <taxon>Xylaria</taxon>
    </lineage>
</organism>
<dbReference type="PANTHER" id="PTHR44068">
    <property type="entry name" value="ZGC:194242"/>
    <property type="match status" value="1"/>
</dbReference>
<dbReference type="Gene3D" id="3.40.50.150">
    <property type="entry name" value="Vaccinia Virus protein VP39"/>
    <property type="match status" value="1"/>
</dbReference>
<dbReference type="Proteomes" id="UP001148614">
    <property type="component" value="Unassembled WGS sequence"/>
</dbReference>
<keyword evidence="3" id="KW-0812">Transmembrane</keyword>
<keyword evidence="3" id="KW-0472">Membrane</keyword>
<dbReference type="CDD" id="cd02440">
    <property type="entry name" value="AdoMet_MTases"/>
    <property type="match status" value="1"/>
</dbReference>
<feature type="domain" description="Methyltransferase type 11" evidence="4">
    <location>
        <begin position="83"/>
        <end position="182"/>
    </location>
</feature>
<reference evidence="5" key="1">
    <citation type="submission" date="2022-07" db="EMBL/GenBank/DDBJ databases">
        <title>Genome Sequence of Xylaria arbuscula.</title>
        <authorList>
            <person name="Buettner E."/>
        </authorList>
    </citation>
    <scope>NUCLEOTIDE SEQUENCE</scope>
    <source>
        <strain evidence="5">VT107</strain>
    </source>
</reference>
<sequence>MPSSTSRSGDEDSEPLINANPQLQTYYYSLESRIGYRLLLGGTRHFGYYERDTYWPFPFSKSLRRMEDKLAEVLALPPDALVLDAGCGVGHVALRMAQTYKLRVEAIDIVDHHIYKASRNFKQAGLPSTQLRLRKMDYHHLEPLKSQSFDGIYTLETFVHATDPKAVLKGFYRLLKPGGRLALFEYDQTAHESPLHVLAHSMEQVNEYAAMPTNAISHPGVFKKMLEEAGFEDVIVRDYSANIVPMTRFFFLLALIPYLIIRLLGLERWFINTVAGVGSYLGSGHWRYLAISANKPGRPRGIEEEE</sequence>
<accession>A0A9W8TPE4</accession>
<dbReference type="InterPro" id="IPR050447">
    <property type="entry name" value="Erg6_SMT_methyltransf"/>
</dbReference>
<dbReference type="EMBL" id="JANPWZ010000162">
    <property type="protein sequence ID" value="KAJ3578857.1"/>
    <property type="molecule type" value="Genomic_DNA"/>
</dbReference>
<evidence type="ECO:0000256" key="2">
    <source>
        <dbReference type="ARBA" id="ARBA00038188"/>
    </source>
</evidence>
<evidence type="ECO:0000313" key="5">
    <source>
        <dbReference type="EMBL" id="KAJ3578857.1"/>
    </source>
</evidence>
<feature type="transmembrane region" description="Helical" evidence="3">
    <location>
        <begin position="243"/>
        <end position="261"/>
    </location>
</feature>
<dbReference type="InterPro" id="IPR029063">
    <property type="entry name" value="SAM-dependent_MTases_sf"/>
</dbReference>
<evidence type="ECO:0000259" key="4">
    <source>
        <dbReference type="Pfam" id="PF08241"/>
    </source>
</evidence>
<keyword evidence="1" id="KW-0808">Transferase</keyword>
<evidence type="ECO:0000313" key="6">
    <source>
        <dbReference type="Proteomes" id="UP001148614"/>
    </source>
</evidence>
<proteinExistence type="inferred from homology"/>
<keyword evidence="3" id="KW-1133">Transmembrane helix</keyword>
<dbReference type="PANTHER" id="PTHR44068:SF1">
    <property type="entry name" value="HYPOTHETICAL LOC100005854"/>
    <property type="match status" value="1"/>
</dbReference>
<dbReference type="AlphaFoldDB" id="A0A9W8TPE4"/>
<dbReference type="GO" id="GO:0003838">
    <property type="term" value="F:sterol 24-C-methyltransferase activity"/>
    <property type="evidence" value="ECO:0007669"/>
    <property type="project" value="TreeGrafter"/>
</dbReference>
<evidence type="ECO:0000256" key="1">
    <source>
        <dbReference type="ARBA" id="ARBA00022679"/>
    </source>
</evidence>
<comment type="similarity">
    <text evidence="2">Belongs to the class I-like SAM-binding methyltransferase superfamily. Erg6/SMT family.</text>
</comment>
<dbReference type="GO" id="GO:0006696">
    <property type="term" value="P:ergosterol biosynthetic process"/>
    <property type="evidence" value="ECO:0007669"/>
    <property type="project" value="TreeGrafter"/>
</dbReference>
<name>A0A9W8TPE4_9PEZI</name>
<gene>
    <name evidence="5" type="ORF">NPX13_g1708</name>
</gene>
<keyword evidence="6" id="KW-1185">Reference proteome</keyword>
<dbReference type="VEuPathDB" id="FungiDB:F4678DRAFT_38656"/>
<dbReference type="SUPFAM" id="SSF53335">
    <property type="entry name" value="S-adenosyl-L-methionine-dependent methyltransferases"/>
    <property type="match status" value="1"/>
</dbReference>
<dbReference type="InterPro" id="IPR013216">
    <property type="entry name" value="Methyltransf_11"/>
</dbReference>
<dbReference type="Pfam" id="PF08241">
    <property type="entry name" value="Methyltransf_11"/>
    <property type="match status" value="1"/>
</dbReference>